<accession>A0A1I7M5F0</accession>
<dbReference type="RefSeq" id="WP_143133469.1">
    <property type="nucleotide sequence ID" value="NZ_FPBO01000060.1"/>
</dbReference>
<name>A0A1I7M5F0_9BURK</name>
<dbReference type="AlphaFoldDB" id="A0A1I7M5F0"/>
<proteinExistence type="predicted"/>
<dbReference type="EMBL" id="FPBO01000060">
    <property type="protein sequence ID" value="SFV17171.1"/>
    <property type="molecule type" value="Genomic_DNA"/>
</dbReference>
<gene>
    <name evidence="1" type="ORF">SAMN05216552_106017</name>
</gene>
<organism evidence="1 2">
    <name type="scientific">Pseudoduganella namucuonensis</name>
    <dbReference type="NCBI Taxonomy" id="1035707"/>
    <lineage>
        <taxon>Bacteria</taxon>
        <taxon>Pseudomonadati</taxon>
        <taxon>Pseudomonadota</taxon>
        <taxon>Betaproteobacteria</taxon>
        <taxon>Burkholderiales</taxon>
        <taxon>Oxalobacteraceae</taxon>
        <taxon>Telluria group</taxon>
        <taxon>Pseudoduganella</taxon>
    </lineage>
</organism>
<keyword evidence="2" id="KW-1185">Reference proteome</keyword>
<evidence type="ECO:0000313" key="2">
    <source>
        <dbReference type="Proteomes" id="UP000199391"/>
    </source>
</evidence>
<sequence length="256" mass="29367">MKYKFSPGSSDRNRIVTLEVFWDDYKPRLHPTDASKLDDFSNHVHLSMTSLQQPTQDELTSILQSLKVIADNAAKILYFEFGMPNCKTFFSPSVDPFDLLATISSFKTVQYKTAEEANSADGAIFWPGGGTVVSEYRVTDNARTIYIIDPDWGIPEAWDELSNQLQQHVLKWKNDVIDENPKTDPYSSIRYRWMIAIDKKNKEFMSKVNHIKAALPEISIAMENWANSLAERIIDQQNYEDFRPGHDEGIDTQGFE</sequence>
<reference evidence="2" key="1">
    <citation type="submission" date="2016-10" db="EMBL/GenBank/DDBJ databases">
        <authorList>
            <person name="Varghese N."/>
            <person name="Submissions S."/>
        </authorList>
    </citation>
    <scope>NUCLEOTIDE SEQUENCE [LARGE SCALE GENOMIC DNA]</scope>
    <source>
        <strain evidence="2">CGMCC 1.11014</strain>
    </source>
</reference>
<protein>
    <submittedName>
        <fullName evidence="1">Uncharacterized protein</fullName>
    </submittedName>
</protein>
<evidence type="ECO:0000313" key="1">
    <source>
        <dbReference type="EMBL" id="SFV17171.1"/>
    </source>
</evidence>
<dbReference type="Proteomes" id="UP000199391">
    <property type="component" value="Unassembled WGS sequence"/>
</dbReference>